<evidence type="ECO:0000313" key="2">
    <source>
        <dbReference type="Proteomes" id="UP000234323"/>
    </source>
</evidence>
<protein>
    <submittedName>
        <fullName evidence="1">Uncharacterized protein</fullName>
    </submittedName>
</protein>
<dbReference type="EMBL" id="LLXI01006602">
    <property type="protein sequence ID" value="PKY62194.1"/>
    <property type="molecule type" value="Genomic_DNA"/>
</dbReference>
<comment type="caution">
    <text evidence="1">The sequence shown here is derived from an EMBL/GenBank/DDBJ whole genome shotgun (WGS) entry which is preliminary data.</text>
</comment>
<dbReference type="Proteomes" id="UP000234323">
    <property type="component" value="Unassembled WGS sequence"/>
</dbReference>
<evidence type="ECO:0000313" key="1">
    <source>
        <dbReference type="EMBL" id="PKY62194.1"/>
    </source>
</evidence>
<dbReference type="VEuPathDB" id="FungiDB:RhiirA1_475508"/>
<dbReference type="VEuPathDB" id="FungiDB:FUN_006029"/>
<feature type="non-terminal residue" evidence="1">
    <location>
        <position position="329"/>
    </location>
</feature>
<sequence length="329" mass="37600">MLAQKKKSPGPGPKIINEAIRLFFDLADLDFEPGYNNYIYFQYLSNNKNDISLLGAYHPEEIYLKYIVRVAEKGFTVVNHPSEVYGLPDTHECINGSLPLRLVLDIDARQKPDLMNPELPSLDGYKISREDLLSRILIACVNIINTDLKHFAILGAFVLASSSNDNKCSCHIIYPYARFIDYRDLKGFVEKVADKVGKSYSKFIDIGLYKSCFSLRLLGSAKEDRVKRPAISSVKQGYRKLEDYLVQPKSNYSEIWPQTFSPEKEEKKFQLIEDETALSNGASLVIAKYGWLEIRIIGNGFVHFQAQLYEACPICEIKHEKDQLYGFLR</sequence>
<proteinExistence type="predicted"/>
<gene>
    <name evidence="1" type="ORF">RhiirA4_551154</name>
</gene>
<organism evidence="1 2">
    <name type="scientific">Rhizophagus irregularis</name>
    <dbReference type="NCBI Taxonomy" id="588596"/>
    <lineage>
        <taxon>Eukaryota</taxon>
        <taxon>Fungi</taxon>
        <taxon>Fungi incertae sedis</taxon>
        <taxon>Mucoromycota</taxon>
        <taxon>Glomeromycotina</taxon>
        <taxon>Glomeromycetes</taxon>
        <taxon>Glomerales</taxon>
        <taxon>Glomeraceae</taxon>
        <taxon>Rhizophagus</taxon>
    </lineage>
</organism>
<name>A0A2I1HTH8_9GLOM</name>
<reference evidence="1 2" key="1">
    <citation type="submission" date="2015-10" db="EMBL/GenBank/DDBJ databases">
        <title>Genome analyses suggest a sexual origin of heterokaryosis in a supposedly ancient asexual fungus.</title>
        <authorList>
            <person name="Ropars J."/>
            <person name="Sedzielewska K."/>
            <person name="Noel J."/>
            <person name="Charron P."/>
            <person name="Farinelli L."/>
            <person name="Marton T."/>
            <person name="Kruger M."/>
            <person name="Pelin A."/>
            <person name="Brachmann A."/>
            <person name="Corradi N."/>
        </authorList>
    </citation>
    <scope>NUCLEOTIDE SEQUENCE [LARGE SCALE GENOMIC DNA]</scope>
    <source>
        <strain evidence="1 2">A4</strain>
    </source>
</reference>
<dbReference type="AlphaFoldDB" id="A0A2I1HTH8"/>
<accession>A0A2I1HTH8</accession>
<keyword evidence="2" id="KW-1185">Reference proteome</keyword>